<evidence type="ECO:0000256" key="6">
    <source>
        <dbReference type="ARBA" id="ARBA00022692"/>
    </source>
</evidence>
<dbReference type="CDD" id="cd00075">
    <property type="entry name" value="HATPase"/>
    <property type="match status" value="1"/>
</dbReference>
<evidence type="ECO:0000256" key="8">
    <source>
        <dbReference type="ARBA" id="ARBA00022777"/>
    </source>
</evidence>
<sequence length="656" mass="71721">MSMTPEGQGHALPSRSARLLVALSGGSEDASLVRAAHRLAERDGVRWRAIHVDTGRDDAERRLVLERDFAMVQRLGGETRVLQGQDRASELLDHAREHHVATLLVGCSRPSGWRVWRRTLAEQLLRRGGTFDLVVVAEARKRPRFRPRRRQLSLRLHEPLVALASTLAALVAAWGLDFWLDLANLSLVFLAAVLASAALAGTRAAMLSAVLGFLAFNFFFTQPRFSLAMVEHSQLLTVVFFLLVALVVGQQAGSGRRRLLALRASREQTHRLLSFSRALAAATDRAQVTDIGLSALERWLRVPAVLLERDATQPGLVVREAVPPGSTPDAGALSAATWSWQHRRPSGHGTGDLADQRWRLLPLVEHDTVLGVLGLELAVRDAAIGPDHEALIDAVVSQLAMALERTRLVSELGEARLSEENERLRSALLSSVSHDLRTPLASIIGSASSLRDLEAQLGEADRRELLDGILSESERLNRYIQNLLDMTRLGQGDMKIERDWVSLDDLAASALKRLGPSLSGLTVERDWPDDLPLLYVHPALIEQALVNVIDNAVRFSPEGGTLRLEGRWRETEHRLDIRVTDQGPGIPPGLRETVFDMFTTGGDGDRSRYGSGLGLAICRGMLGAHGGTIAAEPGPHGEGTTIVMQLPLPEESPHGE</sequence>
<organism evidence="15 16">
    <name type="scientific">Halomonas campaniensis</name>
    <dbReference type="NCBI Taxonomy" id="213554"/>
    <lineage>
        <taxon>Bacteria</taxon>
        <taxon>Pseudomonadati</taxon>
        <taxon>Pseudomonadota</taxon>
        <taxon>Gammaproteobacteria</taxon>
        <taxon>Oceanospirillales</taxon>
        <taxon>Halomonadaceae</taxon>
        <taxon>Halomonas</taxon>
    </lineage>
</organism>
<feature type="transmembrane region" description="Helical" evidence="13">
    <location>
        <begin position="156"/>
        <end position="176"/>
    </location>
</feature>
<dbReference type="EC" id="2.7.13.3" evidence="3"/>
<dbReference type="InterPro" id="IPR004358">
    <property type="entry name" value="Sig_transdc_His_kin-like_C"/>
</dbReference>
<accession>A0A7W5K5Z8</accession>
<dbReference type="SUPFAM" id="SSF55781">
    <property type="entry name" value="GAF domain-like"/>
    <property type="match status" value="1"/>
</dbReference>
<keyword evidence="5 15" id="KW-0808">Transferase</keyword>
<evidence type="ECO:0000256" key="3">
    <source>
        <dbReference type="ARBA" id="ARBA00012438"/>
    </source>
</evidence>
<gene>
    <name evidence="15" type="ORF">BDK63_003507</name>
</gene>
<dbReference type="PANTHER" id="PTHR45569">
    <property type="entry name" value="SENSOR PROTEIN KDPD"/>
    <property type="match status" value="1"/>
</dbReference>
<name>A0A7W5K5Z8_9GAMM</name>
<dbReference type="EMBL" id="JACHZF010000039">
    <property type="protein sequence ID" value="MBB3332609.1"/>
    <property type="molecule type" value="Genomic_DNA"/>
</dbReference>
<evidence type="ECO:0000256" key="5">
    <source>
        <dbReference type="ARBA" id="ARBA00022679"/>
    </source>
</evidence>
<dbReference type="GO" id="GO:0005524">
    <property type="term" value="F:ATP binding"/>
    <property type="evidence" value="ECO:0007669"/>
    <property type="project" value="UniProtKB-KW"/>
</dbReference>
<evidence type="ECO:0000256" key="9">
    <source>
        <dbReference type="ARBA" id="ARBA00022840"/>
    </source>
</evidence>
<evidence type="ECO:0000256" key="4">
    <source>
        <dbReference type="ARBA" id="ARBA00022553"/>
    </source>
</evidence>
<dbReference type="InterPro" id="IPR036097">
    <property type="entry name" value="HisK_dim/P_sf"/>
</dbReference>
<dbReference type="Pfam" id="PF02518">
    <property type="entry name" value="HATPase_c"/>
    <property type="match status" value="1"/>
</dbReference>
<dbReference type="Gene3D" id="1.20.120.620">
    <property type="entry name" value="Backbone structure of the membrane domain of e. Coli histidine kinase receptor kdpd"/>
    <property type="match status" value="1"/>
</dbReference>
<keyword evidence="6 13" id="KW-0812">Transmembrane</keyword>
<dbReference type="InterPro" id="IPR025201">
    <property type="entry name" value="KdpD_TM"/>
</dbReference>
<dbReference type="SMART" id="SM00388">
    <property type="entry name" value="HisKA"/>
    <property type="match status" value="1"/>
</dbReference>
<dbReference type="InterPro" id="IPR036890">
    <property type="entry name" value="HATPase_C_sf"/>
</dbReference>
<feature type="transmembrane region" description="Helical" evidence="13">
    <location>
        <begin position="232"/>
        <end position="249"/>
    </location>
</feature>
<keyword evidence="7" id="KW-0547">Nucleotide-binding</keyword>
<proteinExistence type="predicted"/>
<keyword evidence="11" id="KW-0902">Two-component regulatory system</keyword>
<evidence type="ECO:0000259" key="14">
    <source>
        <dbReference type="PROSITE" id="PS50109"/>
    </source>
</evidence>
<evidence type="ECO:0000256" key="12">
    <source>
        <dbReference type="ARBA" id="ARBA00023136"/>
    </source>
</evidence>
<keyword evidence="16" id="KW-1185">Reference proteome</keyword>
<dbReference type="PROSITE" id="PS50109">
    <property type="entry name" value="HIS_KIN"/>
    <property type="match status" value="1"/>
</dbReference>
<dbReference type="InterPro" id="IPR003661">
    <property type="entry name" value="HisK_dim/P_dom"/>
</dbReference>
<evidence type="ECO:0000256" key="2">
    <source>
        <dbReference type="ARBA" id="ARBA00004141"/>
    </source>
</evidence>
<dbReference type="InterPro" id="IPR003594">
    <property type="entry name" value="HATPase_dom"/>
</dbReference>
<evidence type="ECO:0000256" key="1">
    <source>
        <dbReference type="ARBA" id="ARBA00000085"/>
    </source>
</evidence>
<dbReference type="Pfam" id="PF13493">
    <property type="entry name" value="DUF4118"/>
    <property type="match status" value="1"/>
</dbReference>
<feature type="transmembrane region" description="Helical" evidence="13">
    <location>
        <begin position="182"/>
        <end position="199"/>
    </location>
</feature>
<dbReference type="RefSeq" id="WP_183334308.1">
    <property type="nucleotide sequence ID" value="NZ_JACHZF010000039.1"/>
</dbReference>
<evidence type="ECO:0000256" key="13">
    <source>
        <dbReference type="SAM" id="Phobius"/>
    </source>
</evidence>
<dbReference type="Gene3D" id="1.10.287.130">
    <property type="match status" value="1"/>
</dbReference>
<comment type="catalytic activity">
    <reaction evidence="1">
        <text>ATP + protein L-histidine = ADP + protein N-phospho-L-histidine.</text>
        <dbReference type="EC" id="2.7.13.3"/>
    </reaction>
</comment>
<dbReference type="InterPro" id="IPR029016">
    <property type="entry name" value="GAF-like_dom_sf"/>
</dbReference>
<dbReference type="CDD" id="cd00082">
    <property type="entry name" value="HisKA"/>
    <property type="match status" value="1"/>
</dbReference>
<comment type="caution">
    <text evidence="15">The sequence shown here is derived from an EMBL/GenBank/DDBJ whole genome shotgun (WGS) entry which is preliminary data.</text>
</comment>
<dbReference type="Gene3D" id="3.40.50.620">
    <property type="entry name" value="HUPs"/>
    <property type="match status" value="1"/>
</dbReference>
<dbReference type="SUPFAM" id="SSF55874">
    <property type="entry name" value="ATPase domain of HSP90 chaperone/DNA topoisomerase II/histidine kinase"/>
    <property type="match status" value="1"/>
</dbReference>
<keyword evidence="10 13" id="KW-1133">Transmembrane helix</keyword>
<dbReference type="SUPFAM" id="SSF47384">
    <property type="entry name" value="Homodimeric domain of signal transducing histidine kinase"/>
    <property type="match status" value="1"/>
</dbReference>
<keyword evidence="9" id="KW-0067">ATP-binding</keyword>
<feature type="domain" description="Histidine kinase" evidence="14">
    <location>
        <begin position="431"/>
        <end position="650"/>
    </location>
</feature>
<dbReference type="Proteomes" id="UP000553442">
    <property type="component" value="Unassembled WGS sequence"/>
</dbReference>
<protein>
    <recommendedName>
        <fullName evidence="3">histidine kinase</fullName>
        <ecNumber evidence="3">2.7.13.3</ecNumber>
    </recommendedName>
</protein>
<evidence type="ECO:0000256" key="11">
    <source>
        <dbReference type="ARBA" id="ARBA00023012"/>
    </source>
</evidence>
<dbReference type="SMART" id="SM00387">
    <property type="entry name" value="HATPase_c"/>
    <property type="match status" value="1"/>
</dbReference>
<dbReference type="Pfam" id="PF00512">
    <property type="entry name" value="HisKA"/>
    <property type="match status" value="1"/>
</dbReference>
<evidence type="ECO:0000313" key="16">
    <source>
        <dbReference type="Proteomes" id="UP000553442"/>
    </source>
</evidence>
<reference evidence="15 16" key="1">
    <citation type="submission" date="2020-08" db="EMBL/GenBank/DDBJ databases">
        <title>Genomic Encyclopedia of Archaeal and Bacterial Type Strains, Phase II (KMG-II): from individual species to whole genera.</title>
        <authorList>
            <person name="Goeker M."/>
        </authorList>
    </citation>
    <scope>NUCLEOTIDE SEQUENCE [LARGE SCALE GENOMIC DNA]</scope>
    <source>
        <strain evidence="15 16">5AG</strain>
    </source>
</reference>
<dbReference type="PANTHER" id="PTHR45569:SF1">
    <property type="entry name" value="SENSOR PROTEIN KDPD"/>
    <property type="match status" value="1"/>
</dbReference>
<evidence type="ECO:0000313" key="15">
    <source>
        <dbReference type="EMBL" id="MBB3332609.1"/>
    </source>
</evidence>
<dbReference type="Gene3D" id="3.30.565.10">
    <property type="entry name" value="Histidine kinase-like ATPase, C-terminal domain"/>
    <property type="match status" value="1"/>
</dbReference>
<dbReference type="AlphaFoldDB" id="A0A7W5K5Z8"/>
<dbReference type="InterPro" id="IPR014729">
    <property type="entry name" value="Rossmann-like_a/b/a_fold"/>
</dbReference>
<comment type="subcellular location">
    <subcellularLocation>
        <location evidence="2">Membrane</location>
        <topology evidence="2">Multi-pass membrane protein</topology>
    </subcellularLocation>
</comment>
<dbReference type="InterPro" id="IPR038318">
    <property type="entry name" value="KdpD_sf"/>
</dbReference>
<dbReference type="PRINTS" id="PR00344">
    <property type="entry name" value="BCTRLSENSOR"/>
</dbReference>
<dbReference type="InterPro" id="IPR005467">
    <property type="entry name" value="His_kinase_dom"/>
</dbReference>
<keyword evidence="4" id="KW-0597">Phosphoprotein</keyword>
<dbReference type="Gene3D" id="3.30.450.40">
    <property type="match status" value="1"/>
</dbReference>
<keyword evidence="8 15" id="KW-0418">Kinase</keyword>
<dbReference type="InterPro" id="IPR052023">
    <property type="entry name" value="Histidine_kinase_KdpD"/>
</dbReference>
<keyword evidence="12 13" id="KW-0472">Membrane</keyword>
<evidence type="ECO:0000256" key="7">
    <source>
        <dbReference type="ARBA" id="ARBA00022741"/>
    </source>
</evidence>
<evidence type="ECO:0000256" key="10">
    <source>
        <dbReference type="ARBA" id="ARBA00022989"/>
    </source>
</evidence>
<dbReference type="GO" id="GO:0000155">
    <property type="term" value="F:phosphorelay sensor kinase activity"/>
    <property type="evidence" value="ECO:0007669"/>
    <property type="project" value="InterPro"/>
</dbReference>
<dbReference type="GO" id="GO:0005886">
    <property type="term" value="C:plasma membrane"/>
    <property type="evidence" value="ECO:0007669"/>
    <property type="project" value="TreeGrafter"/>
</dbReference>
<dbReference type="SUPFAM" id="SSF52402">
    <property type="entry name" value="Adenine nucleotide alpha hydrolases-like"/>
    <property type="match status" value="1"/>
</dbReference>